<gene>
    <name evidence="1" type="ORF">L1987_67252</name>
</gene>
<reference evidence="2" key="1">
    <citation type="journal article" date="2022" name="Mol. Ecol. Resour.">
        <title>The genomes of chicory, endive, great burdock and yacon provide insights into Asteraceae palaeo-polyploidization history and plant inulin production.</title>
        <authorList>
            <person name="Fan W."/>
            <person name="Wang S."/>
            <person name="Wang H."/>
            <person name="Wang A."/>
            <person name="Jiang F."/>
            <person name="Liu H."/>
            <person name="Zhao H."/>
            <person name="Xu D."/>
            <person name="Zhang Y."/>
        </authorList>
    </citation>
    <scope>NUCLEOTIDE SEQUENCE [LARGE SCALE GENOMIC DNA]</scope>
    <source>
        <strain evidence="2">cv. Yunnan</strain>
    </source>
</reference>
<organism evidence="1 2">
    <name type="scientific">Smallanthus sonchifolius</name>
    <dbReference type="NCBI Taxonomy" id="185202"/>
    <lineage>
        <taxon>Eukaryota</taxon>
        <taxon>Viridiplantae</taxon>
        <taxon>Streptophyta</taxon>
        <taxon>Embryophyta</taxon>
        <taxon>Tracheophyta</taxon>
        <taxon>Spermatophyta</taxon>
        <taxon>Magnoliopsida</taxon>
        <taxon>eudicotyledons</taxon>
        <taxon>Gunneridae</taxon>
        <taxon>Pentapetalae</taxon>
        <taxon>asterids</taxon>
        <taxon>campanulids</taxon>
        <taxon>Asterales</taxon>
        <taxon>Asteraceae</taxon>
        <taxon>Asteroideae</taxon>
        <taxon>Heliantheae alliance</taxon>
        <taxon>Millerieae</taxon>
        <taxon>Smallanthus</taxon>
    </lineage>
</organism>
<proteinExistence type="predicted"/>
<dbReference type="Proteomes" id="UP001056120">
    <property type="component" value="Linkage Group LG23"/>
</dbReference>
<dbReference type="EMBL" id="CM042040">
    <property type="protein sequence ID" value="KAI3716402.1"/>
    <property type="molecule type" value="Genomic_DNA"/>
</dbReference>
<sequence length="490" mass="53298">MVVDLGLSYGDNEIAIETTPSSAIPEVDGSSPSGLQTSNGFQALDLSNSVHPQKQDSEFAAGAPGTGTLEPVSPSICLMNTNREIPVSPVRGQAASNLPEVVEVEFPQVNHRPARIANIDVSYQWKPAVCEHCQVFGHSLKLCKRRPRLEEEMKGPAQEAKDKNNNKGVGLNSATNVNTPDDEGFTVVTKKRRKLKLKVNGRRTQYRGAIPPNGEESKTIGVDQGDQPNTSSDLKIQRKMGELHNRFVAVQKPKRSNLSAVTNNSGIHRKSMPSTLQPSIPNRFHSPKPNLNIPKPSLNPKPITKPNTRAFSSQPTAAVPDPPGVSTSNPFAVLDVEMCDFEKGKNVESIDCDMHESGFFELNEESIKNILKVNPNSLNVPHVHDMTTSIEDHSSDDDFYDFDITNGQKAAISKSLEKFGSVKASNQANWSPGEWDYFHHLVESLDIDPNTCVEDVNSDSNGSALFLKSLNKEGMSGGVVLPGTGSISMV</sequence>
<accession>A0ACB9B1U4</accession>
<keyword evidence="2" id="KW-1185">Reference proteome</keyword>
<reference evidence="1 2" key="2">
    <citation type="journal article" date="2022" name="Mol. Ecol. Resour.">
        <title>The genomes of chicory, endive, great burdock and yacon provide insights into Asteraceae paleo-polyploidization history and plant inulin production.</title>
        <authorList>
            <person name="Fan W."/>
            <person name="Wang S."/>
            <person name="Wang H."/>
            <person name="Wang A."/>
            <person name="Jiang F."/>
            <person name="Liu H."/>
            <person name="Zhao H."/>
            <person name="Xu D."/>
            <person name="Zhang Y."/>
        </authorList>
    </citation>
    <scope>NUCLEOTIDE SEQUENCE [LARGE SCALE GENOMIC DNA]</scope>
    <source>
        <strain evidence="2">cv. Yunnan</strain>
        <tissue evidence="1">Leaves</tissue>
    </source>
</reference>
<name>A0ACB9B1U4_9ASTR</name>
<evidence type="ECO:0000313" key="2">
    <source>
        <dbReference type="Proteomes" id="UP001056120"/>
    </source>
</evidence>
<protein>
    <submittedName>
        <fullName evidence="1">Uncharacterized protein</fullName>
    </submittedName>
</protein>
<comment type="caution">
    <text evidence="1">The sequence shown here is derived from an EMBL/GenBank/DDBJ whole genome shotgun (WGS) entry which is preliminary data.</text>
</comment>
<evidence type="ECO:0000313" key="1">
    <source>
        <dbReference type="EMBL" id="KAI3716402.1"/>
    </source>
</evidence>